<keyword evidence="8" id="KW-1185">Reference proteome</keyword>
<evidence type="ECO:0000256" key="1">
    <source>
        <dbReference type="ARBA" id="ARBA00004141"/>
    </source>
</evidence>
<evidence type="ECO:0000313" key="8">
    <source>
        <dbReference type="Proteomes" id="UP001227964"/>
    </source>
</evidence>
<evidence type="ECO:0000256" key="6">
    <source>
        <dbReference type="SAM" id="Phobius"/>
    </source>
</evidence>
<feature type="transmembrane region" description="Helical" evidence="6">
    <location>
        <begin position="12"/>
        <end position="32"/>
    </location>
</feature>
<evidence type="ECO:0000256" key="3">
    <source>
        <dbReference type="ARBA" id="ARBA00022692"/>
    </source>
</evidence>
<evidence type="ECO:0000313" key="7">
    <source>
        <dbReference type="EMBL" id="MDL0433042.1"/>
    </source>
</evidence>
<comment type="subcellular location">
    <subcellularLocation>
        <location evidence="1">Membrane</location>
        <topology evidence="1">Multi-pass membrane protein</topology>
    </subcellularLocation>
</comment>
<dbReference type="EC" id="2.1.1.334" evidence="7"/>
<dbReference type="Proteomes" id="UP001227964">
    <property type="component" value="Unassembled WGS sequence"/>
</dbReference>
<feature type="transmembrane region" description="Helical" evidence="6">
    <location>
        <begin position="44"/>
        <end position="65"/>
    </location>
</feature>
<dbReference type="GO" id="GO:0004671">
    <property type="term" value="F:protein C-terminal S-isoprenylcysteine carboxyl O-methyltransferase activity"/>
    <property type="evidence" value="ECO:0007669"/>
    <property type="project" value="UniProtKB-EC"/>
</dbReference>
<keyword evidence="5 6" id="KW-0472">Membrane</keyword>
<dbReference type="GO" id="GO:0032259">
    <property type="term" value="P:methylation"/>
    <property type="evidence" value="ECO:0007669"/>
    <property type="project" value="UniProtKB-KW"/>
</dbReference>
<feature type="transmembrane region" description="Helical" evidence="6">
    <location>
        <begin position="194"/>
        <end position="213"/>
    </location>
</feature>
<dbReference type="EMBL" id="JASSVS010000011">
    <property type="protein sequence ID" value="MDL0433042.1"/>
    <property type="molecule type" value="Genomic_DNA"/>
</dbReference>
<keyword evidence="3 6" id="KW-0812">Transmembrane</keyword>
<evidence type="ECO:0000256" key="5">
    <source>
        <dbReference type="ARBA" id="ARBA00023136"/>
    </source>
</evidence>
<keyword evidence="7" id="KW-0489">Methyltransferase</keyword>
<feature type="transmembrane region" description="Helical" evidence="6">
    <location>
        <begin position="123"/>
        <end position="148"/>
    </location>
</feature>
<feature type="transmembrane region" description="Helical" evidence="6">
    <location>
        <begin position="169"/>
        <end position="188"/>
    </location>
</feature>
<gene>
    <name evidence="7" type="ORF">QPM17_18015</name>
</gene>
<dbReference type="PANTHER" id="PTHR31040">
    <property type="entry name" value="NURIM"/>
    <property type="match status" value="1"/>
</dbReference>
<dbReference type="PANTHER" id="PTHR31040:SF1">
    <property type="entry name" value="NURIM"/>
    <property type="match status" value="1"/>
</dbReference>
<name>A0ABT7IFT9_9GAMM</name>
<dbReference type="RefSeq" id="WP_285392498.1">
    <property type="nucleotide sequence ID" value="NZ_JASSVS010000011.1"/>
</dbReference>
<organism evidence="7 8">
    <name type="scientific">Marinobacter azerbaijanicus</name>
    <dbReference type="NCBI Taxonomy" id="3050455"/>
    <lineage>
        <taxon>Bacteria</taxon>
        <taxon>Pseudomonadati</taxon>
        <taxon>Pseudomonadota</taxon>
        <taxon>Gammaproteobacteria</taxon>
        <taxon>Pseudomonadales</taxon>
        <taxon>Marinobacteraceae</taxon>
        <taxon>Marinobacter</taxon>
    </lineage>
</organism>
<comment type="similarity">
    <text evidence="2">Belongs to the nurim family.</text>
</comment>
<dbReference type="InterPro" id="IPR033580">
    <property type="entry name" value="Nurim-like"/>
</dbReference>
<accession>A0ABT7IFT9</accession>
<keyword evidence="4 6" id="KW-1133">Transmembrane helix</keyword>
<sequence length="262" mass="29504">MKKLLIATYAMASYAVGMGALCYLMLFLQNLWVPKTVDSGATPVLEVALLANLVSLIIYLTLHSVMARPWFKNWWTRCVPPALERSTYILISGTTLFLLILLWQPLTVTVWETDSAIAKGAIYALYALGWLIMVSATFQIDHFSFFGLRQAWNWMMRRAPGPTTFTARYLYGVTRHPISLGWLVVFWSTPHMTLGHLLMALVCSVYIFIVTPIEEADLIRELGDSYVAYRKRVPAFIPLPRGSGAGRVKTPTSYRNKQGSSA</sequence>
<feature type="transmembrane region" description="Helical" evidence="6">
    <location>
        <begin position="86"/>
        <end position="103"/>
    </location>
</feature>
<comment type="caution">
    <text evidence="7">The sequence shown here is derived from an EMBL/GenBank/DDBJ whole genome shotgun (WGS) entry which is preliminary data.</text>
</comment>
<protein>
    <submittedName>
        <fullName evidence="7">Isoprenylcysteine carboxylmethyltransferase family protein</fullName>
        <ecNumber evidence="7">2.1.1.100</ecNumber>
        <ecNumber evidence="7">2.1.1.334</ecNumber>
    </submittedName>
</protein>
<evidence type="ECO:0000256" key="4">
    <source>
        <dbReference type="ARBA" id="ARBA00022989"/>
    </source>
</evidence>
<proteinExistence type="inferred from homology"/>
<dbReference type="EC" id="2.1.1.100" evidence="7"/>
<dbReference type="Gene3D" id="1.20.120.1630">
    <property type="match status" value="1"/>
</dbReference>
<reference evidence="7 8" key="1">
    <citation type="submission" date="2023-06" db="EMBL/GenBank/DDBJ databases">
        <title>Marinobacter azerbaijanicus a moderately halophilic, isolated from Urmia Lake in Azerbaijan region of Iran.</title>
        <authorList>
            <person name="Sanchez-Porro C."/>
            <person name="Aghdam E.M."/>
            <person name="Saheb S.M."/>
            <person name="Tarhriz V."/>
            <person name="Kazemi E."/>
            <person name="Ammozegar M.A."/>
            <person name="Ventosa A."/>
            <person name="Hejazi M.S."/>
        </authorList>
    </citation>
    <scope>NUCLEOTIDE SEQUENCE [LARGE SCALE GENOMIC DNA]</scope>
    <source>
        <strain evidence="7 8">TBZ242</strain>
    </source>
</reference>
<evidence type="ECO:0000256" key="2">
    <source>
        <dbReference type="ARBA" id="ARBA00010631"/>
    </source>
</evidence>
<keyword evidence="7" id="KW-0808">Transferase</keyword>